<keyword evidence="3" id="KW-0418">Kinase</keyword>
<keyword evidence="2" id="KW-0808">Transferase</keyword>
<comment type="similarity">
    <text evidence="1">Belongs to the HipA Ser/Thr kinase family.</text>
</comment>
<dbReference type="InterPro" id="IPR012893">
    <property type="entry name" value="HipA-like_C"/>
</dbReference>
<dbReference type="GO" id="GO:0004674">
    <property type="term" value="F:protein serine/threonine kinase activity"/>
    <property type="evidence" value="ECO:0007669"/>
    <property type="project" value="TreeGrafter"/>
</dbReference>
<feature type="domain" description="HipA-like C-terminal" evidence="4">
    <location>
        <begin position="147"/>
        <end position="385"/>
    </location>
</feature>
<reference evidence="6 7" key="1">
    <citation type="submission" date="2020-08" db="EMBL/GenBank/DDBJ databases">
        <authorList>
            <person name="Liu C."/>
            <person name="Sun Q."/>
        </authorList>
    </citation>
    <scope>NUCLEOTIDE SEQUENCE [LARGE SCALE GENOMIC DNA]</scope>
    <source>
        <strain evidence="6 7">N22</strain>
    </source>
</reference>
<dbReference type="Proteomes" id="UP000587396">
    <property type="component" value="Unassembled WGS sequence"/>
</dbReference>
<dbReference type="PANTHER" id="PTHR37419:SF1">
    <property type="entry name" value="SERINE_THREONINE-PROTEIN KINASE TOXIN HIPA"/>
    <property type="match status" value="1"/>
</dbReference>
<comment type="caution">
    <text evidence="6">The sequence shown here is derived from an EMBL/GenBank/DDBJ whole genome shotgun (WGS) entry which is preliminary data.</text>
</comment>
<dbReference type="Pfam" id="PF13657">
    <property type="entry name" value="Couple_hipA"/>
    <property type="match status" value="1"/>
</dbReference>
<organism evidence="6 7">
    <name type="scientific">Gordonibacter massiliensis</name>
    <name type="common">ex Traore et al. 2017</name>
    <dbReference type="NCBI Taxonomy" id="1841863"/>
    <lineage>
        <taxon>Bacteria</taxon>
        <taxon>Bacillati</taxon>
        <taxon>Actinomycetota</taxon>
        <taxon>Coriobacteriia</taxon>
        <taxon>Eggerthellales</taxon>
        <taxon>Eggerthellaceae</taxon>
        <taxon>Gordonibacter</taxon>
    </lineage>
</organism>
<evidence type="ECO:0000256" key="1">
    <source>
        <dbReference type="ARBA" id="ARBA00010164"/>
    </source>
</evidence>
<dbReference type="InterPro" id="IPR052028">
    <property type="entry name" value="HipA_Ser/Thr_kinase"/>
</dbReference>
<feature type="domain" description="HipA N-terminal subdomain 1" evidence="5">
    <location>
        <begin position="6"/>
        <end position="101"/>
    </location>
</feature>
<dbReference type="InterPro" id="IPR017508">
    <property type="entry name" value="HipA_N1"/>
</dbReference>
<sequence>MTQRTLEVIIAGQRAGTLSQTQDGLLSFAYKPDYNGPPLSVSMRVANRIYTDKQVRPFLFGLLPDDHAIRRSLGAEFGVSGNNPFELLGHVGLDCPGAIQICHENDVDSVLARAESLEPIDEDGIALRLKQGRLQADAAWIDPHEHWSLGGQQSKFALRFENGTWNRCLGSAATTHIFKGGIRHLEMQALNEYLCMELAKSCGIPAAGVTFREYCGEPAIVIERYDRIRGANGAVVRLHQEDFCQALGVLPENKYPENGGPGATEIIGILKTTGNTAASNIALFVEMLFFNYLIAAPDAHAKNYSLLFGPAGEAVLAPLYDVASMLPYVRPRERMRVAMSIGGKNRVGRVGANAIARLVETNALDDFGISAKACKRLMTELAGTIPVKLKALFNESADIPGVLELEERMMPHVASLCETELKLL</sequence>
<evidence type="ECO:0000256" key="3">
    <source>
        <dbReference type="ARBA" id="ARBA00022777"/>
    </source>
</evidence>
<dbReference type="Gene3D" id="1.10.1070.20">
    <property type="match status" value="1"/>
</dbReference>
<keyword evidence="7" id="KW-1185">Reference proteome</keyword>
<gene>
    <name evidence="6" type="ORF">H7313_11140</name>
</gene>
<protein>
    <submittedName>
        <fullName evidence="6">Type II toxin-antitoxin system HipA family toxin</fullName>
    </submittedName>
</protein>
<evidence type="ECO:0000256" key="2">
    <source>
        <dbReference type="ARBA" id="ARBA00022679"/>
    </source>
</evidence>
<dbReference type="Pfam" id="PF07804">
    <property type="entry name" value="HipA_C"/>
    <property type="match status" value="1"/>
</dbReference>
<dbReference type="GO" id="GO:0005829">
    <property type="term" value="C:cytosol"/>
    <property type="evidence" value="ECO:0007669"/>
    <property type="project" value="TreeGrafter"/>
</dbReference>
<dbReference type="RefSeq" id="WP_185905659.1">
    <property type="nucleotide sequence ID" value="NZ_JACMSE010000008.1"/>
</dbReference>
<evidence type="ECO:0000259" key="4">
    <source>
        <dbReference type="Pfam" id="PF07804"/>
    </source>
</evidence>
<evidence type="ECO:0000313" key="6">
    <source>
        <dbReference type="EMBL" id="MBC2889891.1"/>
    </source>
</evidence>
<name>A0A842JHC7_9ACTN</name>
<dbReference type="CDD" id="cd17808">
    <property type="entry name" value="HipA_Ec_like"/>
    <property type="match status" value="1"/>
</dbReference>
<dbReference type="EMBL" id="JACMSE010000008">
    <property type="protein sequence ID" value="MBC2889891.1"/>
    <property type="molecule type" value="Genomic_DNA"/>
</dbReference>
<proteinExistence type="inferred from homology"/>
<dbReference type="PANTHER" id="PTHR37419">
    <property type="entry name" value="SERINE/THREONINE-PROTEIN KINASE TOXIN HIPA"/>
    <property type="match status" value="1"/>
</dbReference>
<evidence type="ECO:0000313" key="7">
    <source>
        <dbReference type="Proteomes" id="UP000587396"/>
    </source>
</evidence>
<dbReference type="AlphaFoldDB" id="A0A842JHC7"/>
<dbReference type="NCBIfam" id="TIGR03071">
    <property type="entry name" value="couple_hipA"/>
    <property type="match status" value="1"/>
</dbReference>
<evidence type="ECO:0000259" key="5">
    <source>
        <dbReference type="Pfam" id="PF13657"/>
    </source>
</evidence>
<accession>A0A842JHC7</accession>